<keyword evidence="3" id="KW-1185">Reference proteome</keyword>
<proteinExistence type="predicted"/>
<dbReference type="Proteomes" id="UP000593575">
    <property type="component" value="Unassembled WGS sequence"/>
</dbReference>
<dbReference type="PANTHER" id="PTHR31635">
    <property type="entry name" value="REVERSE TRANSCRIPTASE DOMAIN-CONTAINING PROTEIN-RELATED"/>
    <property type="match status" value="1"/>
</dbReference>
<sequence>MFHHARRQLASSPAKSNEDPLLELSWDWKPCDSSKCKMDGCLAVNTNGKSGGLVMIWKEGTKVEIINYSSNHIDSLIHLENDNPIRFMGFYGKVNPNKRHSSWNMLRSVGKSVKEKWIIGGDFNAILENVVDEFSMVDLKTNNGWFTGVNNREGTTMVKERLDHFLMSSNGVASFLFIENKVICWSSSDHDAIVLDTKGRKPRDRIRDPRLNFRYEAKKNIKDAWQKGSTDIMGKIEKANINKIIDNQGSMYEGNRLRAMRLKLGNMLDKEEKYWAQCSREFTDNEINEAFSQMDPSKASGIDGLSGNFYKENWDVVGNDIINLCHEVLRDVRNVDSLNETIIVLIPKIKEPVDMTNFCPISLCRVVYKIVAKVLANRLKETFLLCIGQNQSTFVPERMIHDNILIAHELVHYLQSAKNGPKKGFVIKLDMSKAYDQKKGVEEIVNIFTDFTCDSGQKINKDKSMIMFSPKTPLTQRQLFSSMLRMHMAENLDSYQGLPLAVSRKKSLAFTNIINRCTSTINSWSKRLISSEGKEVFIKAIIQSIPTYVFSVFLAPKGIIEDLHSKMGRLWWTNNENTHKFGDLSAKYFPEGDVFRHKHCDKSSFTWASIAKVVDALKDGFMWQVGNGNMIDIQWDHWGVEDLKSVQFDGPFLTNNEKKVKDLWDHNYRRWKKERVIEIYGNTLGGCICNLSIPHNEVKDTRTWTQNPHGFYTSKSAYSWLTLKRIDFGPHRFFFGEPSGNLKCSPRLRFSAEELVIIFCPPSITFLVSAKVSQKPVLDAITETKR</sequence>
<gene>
    <name evidence="2" type="ORF">Goarm_011118</name>
</gene>
<dbReference type="InterPro" id="IPR043502">
    <property type="entry name" value="DNA/RNA_pol_sf"/>
</dbReference>
<accession>A0A7J9IVX7</accession>
<comment type="caution">
    <text evidence="2">The sequence shown here is derived from an EMBL/GenBank/DDBJ whole genome shotgun (WGS) entry which is preliminary data.</text>
</comment>
<dbReference type="AlphaFoldDB" id="A0A7J9IVX7"/>
<dbReference type="PANTHER" id="PTHR31635:SF196">
    <property type="entry name" value="REVERSE TRANSCRIPTASE DOMAIN-CONTAINING PROTEIN-RELATED"/>
    <property type="match status" value="1"/>
</dbReference>
<dbReference type="InterPro" id="IPR000477">
    <property type="entry name" value="RT_dom"/>
</dbReference>
<dbReference type="EMBL" id="JABFAE010000004">
    <property type="protein sequence ID" value="MBA0826247.1"/>
    <property type="molecule type" value="Genomic_DNA"/>
</dbReference>
<dbReference type="Pfam" id="PF00078">
    <property type="entry name" value="RVT_1"/>
    <property type="match status" value="1"/>
</dbReference>
<dbReference type="SUPFAM" id="SSF56672">
    <property type="entry name" value="DNA/RNA polymerases"/>
    <property type="match status" value="1"/>
</dbReference>
<organism evidence="2 3">
    <name type="scientific">Gossypium armourianum</name>
    <dbReference type="NCBI Taxonomy" id="34283"/>
    <lineage>
        <taxon>Eukaryota</taxon>
        <taxon>Viridiplantae</taxon>
        <taxon>Streptophyta</taxon>
        <taxon>Embryophyta</taxon>
        <taxon>Tracheophyta</taxon>
        <taxon>Spermatophyta</taxon>
        <taxon>Magnoliopsida</taxon>
        <taxon>eudicotyledons</taxon>
        <taxon>Gunneridae</taxon>
        <taxon>Pentapetalae</taxon>
        <taxon>rosids</taxon>
        <taxon>malvids</taxon>
        <taxon>Malvales</taxon>
        <taxon>Malvaceae</taxon>
        <taxon>Malvoideae</taxon>
        <taxon>Gossypium</taxon>
    </lineage>
</organism>
<evidence type="ECO:0000313" key="2">
    <source>
        <dbReference type="EMBL" id="MBA0826247.1"/>
    </source>
</evidence>
<evidence type="ECO:0000259" key="1">
    <source>
        <dbReference type="Pfam" id="PF00078"/>
    </source>
</evidence>
<dbReference type="Gene3D" id="3.60.10.10">
    <property type="entry name" value="Endonuclease/exonuclease/phosphatase"/>
    <property type="match status" value="1"/>
</dbReference>
<dbReference type="InterPro" id="IPR036691">
    <property type="entry name" value="Endo/exonu/phosph_ase_sf"/>
</dbReference>
<dbReference type="SUPFAM" id="SSF56219">
    <property type="entry name" value="DNase I-like"/>
    <property type="match status" value="1"/>
</dbReference>
<reference evidence="2 3" key="1">
    <citation type="journal article" date="2019" name="Genome Biol. Evol.">
        <title>Insights into the evolution of the New World diploid cottons (Gossypium, subgenus Houzingenia) based on genome sequencing.</title>
        <authorList>
            <person name="Grover C.E."/>
            <person name="Arick M.A. 2nd"/>
            <person name="Thrash A."/>
            <person name="Conover J.L."/>
            <person name="Sanders W.S."/>
            <person name="Peterson D.G."/>
            <person name="Frelichowski J.E."/>
            <person name="Scheffler J.A."/>
            <person name="Scheffler B.E."/>
            <person name="Wendel J.F."/>
        </authorList>
    </citation>
    <scope>NUCLEOTIDE SEQUENCE [LARGE SCALE GENOMIC DNA]</scope>
    <source>
        <strain evidence="2">6</strain>
        <tissue evidence="2">Leaf</tissue>
    </source>
</reference>
<feature type="domain" description="Reverse transcriptase" evidence="1">
    <location>
        <begin position="352"/>
        <end position="456"/>
    </location>
</feature>
<evidence type="ECO:0000313" key="3">
    <source>
        <dbReference type="Proteomes" id="UP000593575"/>
    </source>
</evidence>
<protein>
    <recommendedName>
        <fullName evidence="1">Reverse transcriptase domain-containing protein</fullName>
    </recommendedName>
</protein>
<name>A0A7J9IVX7_9ROSI</name>